<evidence type="ECO:0000313" key="1">
    <source>
        <dbReference type="EMBL" id="KAJ8003587.1"/>
    </source>
</evidence>
<evidence type="ECO:0000313" key="2">
    <source>
        <dbReference type="Proteomes" id="UP001157502"/>
    </source>
</evidence>
<keyword evidence="2" id="KW-1185">Reference proteome</keyword>
<reference evidence="1" key="1">
    <citation type="submission" date="2021-05" db="EMBL/GenBank/DDBJ databases">
        <authorList>
            <person name="Pan Q."/>
            <person name="Jouanno E."/>
            <person name="Zahm M."/>
            <person name="Klopp C."/>
            <person name="Cabau C."/>
            <person name="Louis A."/>
            <person name="Berthelot C."/>
            <person name="Parey E."/>
            <person name="Roest Crollius H."/>
            <person name="Montfort J."/>
            <person name="Robinson-Rechavi M."/>
            <person name="Bouchez O."/>
            <person name="Lampietro C."/>
            <person name="Lopez Roques C."/>
            <person name="Donnadieu C."/>
            <person name="Postlethwait J."/>
            <person name="Bobe J."/>
            <person name="Dillon D."/>
            <person name="Chandos A."/>
            <person name="von Hippel F."/>
            <person name="Guiguen Y."/>
        </authorList>
    </citation>
    <scope>NUCLEOTIDE SEQUENCE</scope>
    <source>
        <strain evidence="1">YG-Jan2019</strain>
    </source>
</reference>
<name>A0ACC2GIY6_DALPE</name>
<dbReference type="Proteomes" id="UP001157502">
    <property type="component" value="Chromosome 12"/>
</dbReference>
<sequence length="75" mass="8355">MGNKLLFVAPAQSNEQGQQHHSKQVPTEDSRCHGSDQFDNHPITACYFTGTDPLGQRRPHVIQSMQTEPRNASVP</sequence>
<organism evidence="1 2">
    <name type="scientific">Dallia pectoralis</name>
    <name type="common">Alaska blackfish</name>
    <dbReference type="NCBI Taxonomy" id="75939"/>
    <lineage>
        <taxon>Eukaryota</taxon>
        <taxon>Metazoa</taxon>
        <taxon>Chordata</taxon>
        <taxon>Craniata</taxon>
        <taxon>Vertebrata</taxon>
        <taxon>Euteleostomi</taxon>
        <taxon>Actinopterygii</taxon>
        <taxon>Neopterygii</taxon>
        <taxon>Teleostei</taxon>
        <taxon>Protacanthopterygii</taxon>
        <taxon>Esociformes</taxon>
        <taxon>Umbridae</taxon>
        <taxon>Dallia</taxon>
    </lineage>
</organism>
<comment type="caution">
    <text evidence="1">The sequence shown here is derived from an EMBL/GenBank/DDBJ whole genome shotgun (WGS) entry which is preliminary data.</text>
</comment>
<accession>A0ACC2GIY6</accession>
<protein>
    <submittedName>
        <fullName evidence="1">Uncharacterized protein</fullName>
    </submittedName>
</protein>
<dbReference type="EMBL" id="CM055739">
    <property type="protein sequence ID" value="KAJ8003587.1"/>
    <property type="molecule type" value="Genomic_DNA"/>
</dbReference>
<gene>
    <name evidence="1" type="ORF">DPEC_G00149890</name>
</gene>
<proteinExistence type="predicted"/>